<evidence type="ECO:0000256" key="3">
    <source>
        <dbReference type="ARBA" id="ARBA00022737"/>
    </source>
</evidence>
<dbReference type="InterPro" id="IPR011990">
    <property type="entry name" value="TPR-like_helical_dom_sf"/>
</dbReference>
<keyword evidence="2" id="KW-0963">Cytoplasm</keyword>
<dbReference type="GO" id="GO:0003341">
    <property type="term" value="P:cilium movement"/>
    <property type="evidence" value="ECO:0007669"/>
    <property type="project" value="TreeGrafter"/>
</dbReference>
<dbReference type="RefSeq" id="XP_009164455.1">
    <property type="nucleotide sequence ID" value="XM_009166191.1"/>
</dbReference>
<evidence type="ECO:0000256" key="4">
    <source>
        <dbReference type="ARBA" id="ARBA00022803"/>
    </source>
</evidence>
<dbReference type="CTD" id="20316231"/>
<reference evidence="8 9" key="1">
    <citation type="submission" date="2013-11" db="EMBL/GenBank/DDBJ databases">
        <title>Opisthorchis viverrini - life in the bile duct.</title>
        <authorList>
            <person name="Young N.D."/>
            <person name="Nagarajan N."/>
            <person name="Lin S.J."/>
            <person name="Korhonen P.K."/>
            <person name="Jex A.R."/>
            <person name="Hall R.S."/>
            <person name="Safavi-Hemami H."/>
            <person name="Kaewkong W."/>
            <person name="Bertrand D."/>
            <person name="Gao S."/>
            <person name="Seet Q."/>
            <person name="Wongkham S."/>
            <person name="Teh B.T."/>
            <person name="Wongkham C."/>
            <person name="Intapan P.M."/>
            <person name="Maleewong W."/>
            <person name="Yang X."/>
            <person name="Hu M."/>
            <person name="Wang Z."/>
            <person name="Hofmann A."/>
            <person name="Sternberg P.W."/>
            <person name="Tan P."/>
            <person name="Wang J."/>
            <person name="Gasser R.B."/>
        </authorList>
    </citation>
    <scope>NUCLEOTIDE SEQUENCE [LARGE SCALE GENOMIC DNA]</scope>
</reference>
<evidence type="ECO:0000256" key="2">
    <source>
        <dbReference type="ARBA" id="ARBA00022490"/>
    </source>
</evidence>
<comment type="function">
    <text evidence="6">Axonemal protein which is implicated in axonemal and/or peri-axonemal structure assembly and regulates flagellum assembly and beating and therefore sperm motility.</text>
</comment>
<comment type="subcellular location">
    <subcellularLocation>
        <location evidence="1">Cytoplasm</location>
    </subcellularLocation>
</comment>
<keyword evidence="9" id="KW-1185">Reference proteome</keyword>
<dbReference type="PANTHER" id="PTHR46630:SF1">
    <property type="entry name" value="TETRATRICOPEPTIDE REPEAT PROTEIN 29"/>
    <property type="match status" value="1"/>
</dbReference>
<evidence type="ECO:0000256" key="7">
    <source>
        <dbReference type="SAM" id="MobiDB-lite"/>
    </source>
</evidence>
<dbReference type="Proteomes" id="UP000054324">
    <property type="component" value="Unassembled WGS sequence"/>
</dbReference>
<keyword evidence="3" id="KW-0677">Repeat</keyword>
<dbReference type="KEGG" id="ovi:T265_02043"/>
<dbReference type="InterPro" id="IPR051476">
    <property type="entry name" value="Bac_ResReg_Asp_Phosphatase"/>
</dbReference>
<evidence type="ECO:0000256" key="5">
    <source>
        <dbReference type="ARBA" id="ARBA00040665"/>
    </source>
</evidence>
<feature type="region of interest" description="Disordered" evidence="7">
    <location>
        <begin position="567"/>
        <end position="598"/>
    </location>
</feature>
<feature type="compositionally biased region" description="Polar residues" evidence="7">
    <location>
        <begin position="570"/>
        <end position="584"/>
    </location>
</feature>
<dbReference type="OrthoDB" id="6247237at2759"/>
<dbReference type="GeneID" id="20316231"/>
<dbReference type="Gene3D" id="1.25.40.10">
    <property type="entry name" value="Tetratricopeptide repeat domain"/>
    <property type="match status" value="1"/>
</dbReference>
<dbReference type="AlphaFoldDB" id="A0A074ZXJ5"/>
<dbReference type="SUPFAM" id="SSF48452">
    <property type="entry name" value="TPR-like"/>
    <property type="match status" value="1"/>
</dbReference>
<evidence type="ECO:0000256" key="6">
    <source>
        <dbReference type="ARBA" id="ARBA00044739"/>
    </source>
</evidence>
<sequence length="598" mass="68547">MRILALASILPRAENIKSSATPFFHLYLSSERQPLTEKNKTDPGNLGESLDSVYQPKTSVKPTHYPRRLRPIEGKLSAASKSIIENGKNFFQQRLTKSDINRYRLSHYENVCISLLQSGYHSAFTELFTLVETQKQTHAKTDQSSTFRSSTLLRERSDILHSTVDYLIQAELAEWARDYDEEYKTLLRAVDFFRSKTNEDYLVNHFLWRCSQVANKTLRLFRVLSQKSEESPSEEFSHFGDIASLLAKAKRRANEASFHIMTFLAETGEISAAYSAAKQLYETLKNEKEVYKVPPANPDQESDSKWIVRAPRMSAIVCEHLCRCLLHEAEQMSAENPPDKFPILYEALKFGTESGNQGLVGSCNLAISSIYEQLGDCNLAHKFAYEYYILAEKLDDRHRVAACSAVVRIYEKLGNVPKAQRLLIKLERFANACNDPLVTVEVEKLVSQFHIRQTQDYTKAYEAAENGFRLALEAGIPDMTKTMRLWCGIAKGQSLYVVFGRTVLCAPNDSDSMMSLLNWRSNRVPMQPIDQSRFRDITSRFTSLYHSLMTFFIIDFSMQRRREQVRENQKLASSSTQETESILSGRTRRPILTQKRCQ</sequence>
<accession>A0A074ZXJ5</accession>
<dbReference type="GO" id="GO:0005929">
    <property type="term" value="C:cilium"/>
    <property type="evidence" value="ECO:0007669"/>
    <property type="project" value="TreeGrafter"/>
</dbReference>
<name>A0A074ZXJ5_OPIVI</name>
<dbReference type="PANTHER" id="PTHR46630">
    <property type="entry name" value="TETRATRICOPEPTIDE REPEAT PROTEIN 29"/>
    <property type="match status" value="1"/>
</dbReference>
<gene>
    <name evidence="8" type="ORF">T265_02043</name>
</gene>
<evidence type="ECO:0000313" key="8">
    <source>
        <dbReference type="EMBL" id="KER31816.1"/>
    </source>
</evidence>
<keyword evidence="4" id="KW-0802">TPR repeat</keyword>
<dbReference type="EMBL" id="KL596641">
    <property type="protein sequence ID" value="KER31816.1"/>
    <property type="molecule type" value="Genomic_DNA"/>
</dbReference>
<evidence type="ECO:0000313" key="9">
    <source>
        <dbReference type="Proteomes" id="UP000054324"/>
    </source>
</evidence>
<dbReference type="GO" id="GO:0005737">
    <property type="term" value="C:cytoplasm"/>
    <property type="evidence" value="ECO:0007669"/>
    <property type="project" value="UniProtKB-SubCell"/>
</dbReference>
<proteinExistence type="predicted"/>
<evidence type="ECO:0000256" key="1">
    <source>
        <dbReference type="ARBA" id="ARBA00004496"/>
    </source>
</evidence>
<organism evidence="8 9">
    <name type="scientific">Opisthorchis viverrini</name>
    <name type="common">Southeast Asian liver fluke</name>
    <dbReference type="NCBI Taxonomy" id="6198"/>
    <lineage>
        <taxon>Eukaryota</taxon>
        <taxon>Metazoa</taxon>
        <taxon>Spiralia</taxon>
        <taxon>Lophotrochozoa</taxon>
        <taxon>Platyhelminthes</taxon>
        <taxon>Trematoda</taxon>
        <taxon>Digenea</taxon>
        <taxon>Opisthorchiida</taxon>
        <taxon>Opisthorchiata</taxon>
        <taxon>Opisthorchiidae</taxon>
        <taxon>Opisthorchis</taxon>
    </lineage>
</organism>
<protein>
    <recommendedName>
        <fullName evidence="5">Tetratricopeptide repeat protein 29</fullName>
    </recommendedName>
</protein>